<dbReference type="AlphaFoldDB" id="K9EPY8"/>
<reference evidence="2 3" key="1">
    <citation type="submission" date="2012-09" db="EMBL/GenBank/DDBJ databases">
        <title>The Genome Sequence of Alloiococcus otitis ATCC 51267.</title>
        <authorList>
            <consortium name="The Broad Institute Genome Sequencing Platform"/>
            <person name="Earl A."/>
            <person name="Ward D."/>
            <person name="Feldgarden M."/>
            <person name="Gevers D."/>
            <person name="Huys G."/>
            <person name="Walker B."/>
            <person name="Young S.K."/>
            <person name="Zeng Q."/>
            <person name="Gargeya S."/>
            <person name="Fitzgerald M."/>
            <person name="Haas B."/>
            <person name="Abouelleil A."/>
            <person name="Alvarado L."/>
            <person name="Arachchi H.M."/>
            <person name="Berlin A.M."/>
            <person name="Chapman S.B."/>
            <person name="Goldberg J."/>
            <person name="Griggs A."/>
            <person name="Gujja S."/>
            <person name="Hansen M."/>
            <person name="Howarth C."/>
            <person name="Imamovic A."/>
            <person name="Larimer J."/>
            <person name="McCowen C."/>
            <person name="Montmayeur A."/>
            <person name="Murphy C."/>
            <person name="Neiman D."/>
            <person name="Pearson M."/>
            <person name="Priest M."/>
            <person name="Roberts A."/>
            <person name="Saif S."/>
            <person name="Shea T."/>
            <person name="Sisk P."/>
            <person name="Sykes S."/>
            <person name="Wortman J."/>
            <person name="Nusbaum C."/>
            <person name="Birren B."/>
        </authorList>
    </citation>
    <scope>NUCLEOTIDE SEQUENCE [LARGE SCALE GENOMIC DNA]</scope>
    <source>
        <strain evidence="2 3">ATCC 51267</strain>
    </source>
</reference>
<dbReference type="PANTHER" id="PTHR33498:SF1">
    <property type="entry name" value="TRANSPOSASE FOR INSERTION SEQUENCE ELEMENT IS1557"/>
    <property type="match status" value="1"/>
</dbReference>
<accession>K9EPY8</accession>
<name>K9EPY8_9LACT</name>
<dbReference type="PANTHER" id="PTHR33498">
    <property type="entry name" value="TRANSPOSASE FOR INSERTION SEQUENCE ELEMENT IS1557"/>
    <property type="match status" value="1"/>
</dbReference>
<organism evidence="2 3">
    <name type="scientific">Alloiococcus otitis ATCC 51267</name>
    <dbReference type="NCBI Taxonomy" id="883081"/>
    <lineage>
        <taxon>Bacteria</taxon>
        <taxon>Bacillati</taxon>
        <taxon>Bacillota</taxon>
        <taxon>Bacilli</taxon>
        <taxon>Lactobacillales</taxon>
        <taxon>Carnobacteriaceae</taxon>
        <taxon>Alloiococcus</taxon>
    </lineage>
</organism>
<dbReference type="eggNOG" id="COG3464">
    <property type="taxonomic scope" value="Bacteria"/>
</dbReference>
<dbReference type="HOGENOM" id="CLU_041900_4_1_9"/>
<gene>
    <name evidence="2" type="ORF">HMPREF9698_01326</name>
</gene>
<dbReference type="InterPro" id="IPR047951">
    <property type="entry name" value="Transpos_ISL3"/>
</dbReference>
<keyword evidence="3" id="KW-1185">Reference proteome</keyword>
<dbReference type="STRING" id="883081.HMPREF9698_01326"/>
<dbReference type="EMBL" id="AGXA01000030">
    <property type="protein sequence ID" value="EKU92962.1"/>
    <property type="molecule type" value="Genomic_DNA"/>
</dbReference>
<feature type="domain" description="Transposase IS204/IS1001/IS1096/IS1165 DDE" evidence="1">
    <location>
        <begin position="166"/>
        <end position="273"/>
    </location>
</feature>
<dbReference type="Proteomes" id="UP000009875">
    <property type="component" value="Unassembled WGS sequence"/>
</dbReference>
<protein>
    <recommendedName>
        <fullName evidence="1">Transposase IS204/IS1001/IS1096/IS1165 DDE domain-containing protein</fullName>
    </recommendedName>
</protein>
<evidence type="ECO:0000313" key="2">
    <source>
        <dbReference type="EMBL" id="EKU92962.1"/>
    </source>
</evidence>
<dbReference type="InterPro" id="IPR002560">
    <property type="entry name" value="Transposase_DDE"/>
</dbReference>
<sequence length="277" mass="31889">MPHQHDIRNLIQIQDENISFQEPMTEEREVKGQAALILHASLTYTPHCCAKCGVVNQNYTIIKNGTQESMITLPFHPFKPFYLCLRKQRFYCRSCGKTFMASTHLVNFNCFIANPLKAGVAFEASRAVSYKDIAERLNISWSSVARFARLAAKERRKGPKSLPAHLSFDEFKYKKGKMAFDYIDAATGQILGIVSGRTQYKINQHFISQYSLKDRQQVQTVTIDMNAGYVSCIRELFPQAKIIIDRFHLVQLINRSFNQTRIQYMNQLQSNSSDQKK</sequence>
<evidence type="ECO:0000313" key="3">
    <source>
        <dbReference type="Proteomes" id="UP000009875"/>
    </source>
</evidence>
<proteinExistence type="predicted"/>
<dbReference type="NCBIfam" id="NF033550">
    <property type="entry name" value="transpos_ISL3"/>
    <property type="match status" value="1"/>
</dbReference>
<evidence type="ECO:0000259" key="1">
    <source>
        <dbReference type="Pfam" id="PF01610"/>
    </source>
</evidence>
<dbReference type="Pfam" id="PF01610">
    <property type="entry name" value="DDE_Tnp_ISL3"/>
    <property type="match status" value="1"/>
</dbReference>
<comment type="caution">
    <text evidence="2">The sequence shown here is derived from an EMBL/GenBank/DDBJ whole genome shotgun (WGS) entry which is preliminary data.</text>
</comment>